<keyword evidence="19" id="KW-0251">Elongation factor</keyword>
<evidence type="ECO:0000256" key="16">
    <source>
        <dbReference type="ARBA" id="ARBA00076506"/>
    </source>
</evidence>
<dbReference type="InterPro" id="IPR050055">
    <property type="entry name" value="EF-Tu_GTPase"/>
</dbReference>
<dbReference type="CDD" id="cd01889">
    <property type="entry name" value="SelB_euk"/>
    <property type="match status" value="1"/>
</dbReference>
<dbReference type="GO" id="GO:0005634">
    <property type="term" value="C:nucleus"/>
    <property type="evidence" value="ECO:0007669"/>
    <property type="project" value="UniProtKB-SubCell"/>
</dbReference>
<evidence type="ECO:0000256" key="6">
    <source>
        <dbReference type="ARBA" id="ARBA00022481"/>
    </source>
</evidence>
<evidence type="ECO:0000313" key="20">
    <source>
        <dbReference type="Proteomes" id="UP000011083"/>
    </source>
</evidence>
<dbReference type="Pfam" id="PF03144">
    <property type="entry name" value="GTP_EFTU_D2"/>
    <property type="match status" value="1"/>
</dbReference>
<evidence type="ECO:0000256" key="2">
    <source>
        <dbReference type="ARBA" id="ARBA00001946"/>
    </source>
</evidence>
<dbReference type="GO" id="GO:0005525">
    <property type="term" value="F:GTP binding"/>
    <property type="evidence" value="ECO:0007669"/>
    <property type="project" value="UniProtKB-KW"/>
</dbReference>
<evidence type="ECO:0000313" key="19">
    <source>
        <dbReference type="EMBL" id="ELR21543.1"/>
    </source>
</evidence>
<evidence type="ECO:0000256" key="4">
    <source>
        <dbReference type="ARBA" id="ARBA00004496"/>
    </source>
</evidence>
<protein>
    <recommendedName>
        <fullName evidence="5">Selenocysteine-specific elongation factor</fullName>
    </recommendedName>
    <alternativeName>
        <fullName evidence="17">Elongation factor sec</fullName>
    </alternativeName>
    <alternativeName>
        <fullName evidence="16">Eukaryotic elongation factor, selenocysteine-tRNA-specific</fullName>
    </alternativeName>
</protein>
<dbReference type="Gene3D" id="3.40.50.300">
    <property type="entry name" value="P-loop containing nucleotide triphosphate hydrolases"/>
    <property type="match status" value="1"/>
</dbReference>
<dbReference type="InterPro" id="IPR000795">
    <property type="entry name" value="T_Tr_GTP-bd_dom"/>
</dbReference>
<evidence type="ECO:0000256" key="12">
    <source>
        <dbReference type="ARBA" id="ARBA00023134"/>
    </source>
</evidence>
<sequence length="527" mass="57407">MEEPAAPSAATLNINLGILGHVDSGKTSLAKALSTLASTAAFDKNPQSKQRGITLDLGFSAFTTDPSPRLRDAGYDQVQYTLVDCPGHASLIRTIIGGAQIMDLALLVIDAVKGIQTQTAECLVIAEMTTDRLLMVLNKTDMLPADNRAAHVKKAEERVRRGLKGTKFAEAPMVAVAACPGAEEGAPPLGITQLIDTLREMTELPRRSADGPFLLSVDHCFPVKGQGTVLTGTVLSGSVKVNDTIELPELKVQKKVKSLQVFHKPVPSAKQGDRVGMCVTQLDSKLLERGLAATPGSVVTMTSAIAALRRIKYFKQPILNRTKFHVTVGHTTVMATPLFFSLPTGAPQESAQLPTTFDFSHEYLRQDEMLASTREHRVGQQWALLRFEKPITCPPNSLLIGSRLDTDIHSSACRIAFYGRLLGAADSPDQGLKLYKHKQREGVIDRVQDEYTVIGRGFFKKETDLTIFLGLKVEASTGEVGVLESPFGKTGKFKVHFPQGVPKDPKAKLHLKYRTFFLASDKRKIAQ</sequence>
<comment type="cofactor">
    <cofactor evidence="2">
        <name>Mg(2+)</name>
        <dbReference type="ChEBI" id="CHEBI:18420"/>
    </cofactor>
</comment>
<dbReference type="Gene3D" id="2.40.30.10">
    <property type="entry name" value="Translation factors"/>
    <property type="match status" value="2"/>
</dbReference>
<keyword evidence="6" id="KW-0488">Methylation</keyword>
<evidence type="ECO:0000256" key="10">
    <source>
        <dbReference type="ARBA" id="ARBA00022801"/>
    </source>
</evidence>
<evidence type="ECO:0000256" key="15">
    <source>
        <dbReference type="ARBA" id="ARBA00054716"/>
    </source>
</evidence>
<keyword evidence="8" id="KW-0597">Phosphoprotein</keyword>
<organism evidence="19 20">
    <name type="scientific">Acanthamoeba castellanii (strain ATCC 30010 / Neff)</name>
    <dbReference type="NCBI Taxonomy" id="1257118"/>
    <lineage>
        <taxon>Eukaryota</taxon>
        <taxon>Amoebozoa</taxon>
        <taxon>Discosea</taxon>
        <taxon>Longamoebia</taxon>
        <taxon>Centramoebida</taxon>
        <taxon>Acanthamoebidae</taxon>
        <taxon>Acanthamoeba</taxon>
    </lineage>
</organism>
<gene>
    <name evidence="19" type="ORF">ACA1_226700</name>
</gene>
<accession>L8HA04</accession>
<keyword evidence="9" id="KW-0547">Nucleotide-binding</keyword>
<comment type="function">
    <text evidence="15">Translation factor required for the incorporation of the rare amino acid selenocysteine encoded by UGA codons. Replaces the eRF1-eRF3-GTP ternary complex for the insertion of selenocysteine directed by the UGA codon. Insertion of selenocysteine at UGA codons is mediated by SECISBP2 and EEFSEC: SECISBP2 (1) specifically binds the SECIS sequence once the 80S ribosome encounters an in-frame UGA codon and (2) contacts the RPS27A/eS31 of the 40S ribosome before ribosome stalling. (3) GTP-bound EEFSEC then delivers selenocysteinyl-tRNA(Sec) to the 80S ribosome and adopts a preaccommodated state conformation. (4) After GTP hydrolysis, EEFSEC dissociates from the assembly, selenocysteinyl-tRNA(Sec) accommodates, and peptide bond synthesis and selenoprotein elongation occur.</text>
</comment>
<dbReference type="Pfam" id="PF21208">
    <property type="entry name" value="euk_SelB_III"/>
    <property type="match status" value="1"/>
</dbReference>
<dbReference type="PANTHER" id="PTHR43721">
    <property type="entry name" value="ELONGATION FACTOR TU-RELATED"/>
    <property type="match status" value="1"/>
</dbReference>
<evidence type="ECO:0000256" key="3">
    <source>
        <dbReference type="ARBA" id="ARBA00004123"/>
    </source>
</evidence>
<evidence type="ECO:0000256" key="9">
    <source>
        <dbReference type="ARBA" id="ARBA00022741"/>
    </source>
</evidence>
<comment type="catalytic activity">
    <reaction evidence="14">
        <text>GTP + H2O = GDP + phosphate + H(+)</text>
        <dbReference type="Rhea" id="RHEA:19669"/>
        <dbReference type="ChEBI" id="CHEBI:15377"/>
        <dbReference type="ChEBI" id="CHEBI:15378"/>
        <dbReference type="ChEBI" id="CHEBI:37565"/>
        <dbReference type="ChEBI" id="CHEBI:43474"/>
        <dbReference type="ChEBI" id="CHEBI:58189"/>
    </reaction>
    <physiologicalReaction direction="left-to-right" evidence="14">
        <dbReference type="Rhea" id="RHEA:19670"/>
    </physiologicalReaction>
</comment>
<dbReference type="OMA" id="CFAIKGQ"/>
<dbReference type="GO" id="GO:0001514">
    <property type="term" value="P:selenocysteine incorporation"/>
    <property type="evidence" value="ECO:0007669"/>
    <property type="project" value="TreeGrafter"/>
</dbReference>
<dbReference type="InterPro" id="IPR049394">
    <property type="entry name" value="eEFSec_C"/>
</dbReference>
<evidence type="ECO:0000256" key="8">
    <source>
        <dbReference type="ARBA" id="ARBA00022553"/>
    </source>
</evidence>
<dbReference type="RefSeq" id="XP_004346488.1">
    <property type="nucleotide sequence ID" value="XM_004346438.1"/>
</dbReference>
<dbReference type="CDD" id="cd04094">
    <property type="entry name" value="eSelB_III"/>
    <property type="match status" value="1"/>
</dbReference>
<dbReference type="STRING" id="1257118.L8HA04"/>
<keyword evidence="20" id="KW-1185">Reference proteome</keyword>
<dbReference type="GO" id="GO:0003746">
    <property type="term" value="F:translation elongation factor activity"/>
    <property type="evidence" value="ECO:0007669"/>
    <property type="project" value="UniProtKB-KW"/>
</dbReference>
<dbReference type="Proteomes" id="UP000011083">
    <property type="component" value="Unassembled WGS sequence"/>
</dbReference>
<dbReference type="FunFam" id="3.40.50.300:FF:000900">
    <property type="entry name" value="Eukaryotic elongation factor, selenocysteine-tRNA-specific"/>
    <property type="match status" value="1"/>
</dbReference>
<dbReference type="SUPFAM" id="SSF50447">
    <property type="entry name" value="Translation proteins"/>
    <property type="match status" value="1"/>
</dbReference>
<proteinExistence type="predicted"/>
<comment type="subcellular location">
    <subcellularLocation>
        <location evidence="4">Cytoplasm</location>
    </subcellularLocation>
    <subcellularLocation>
        <location evidence="3">Nucleus</location>
    </subcellularLocation>
</comment>
<evidence type="ECO:0000256" key="13">
    <source>
        <dbReference type="ARBA" id="ARBA00023242"/>
    </source>
</evidence>
<dbReference type="PANTHER" id="PTHR43721:SF11">
    <property type="entry name" value="SELENOCYSTEINE-SPECIFIC ELONGATION FACTOR"/>
    <property type="match status" value="1"/>
</dbReference>
<comment type="cofactor">
    <cofactor evidence="1">
        <name>Mn(2+)</name>
        <dbReference type="ChEBI" id="CHEBI:29035"/>
    </cofactor>
</comment>
<dbReference type="InterPro" id="IPR004161">
    <property type="entry name" value="EFTu-like_2"/>
</dbReference>
<dbReference type="AlphaFoldDB" id="L8HA04"/>
<dbReference type="EMBL" id="KB007901">
    <property type="protein sequence ID" value="ELR21543.1"/>
    <property type="molecule type" value="Genomic_DNA"/>
</dbReference>
<dbReference type="PROSITE" id="PS51722">
    <property type="entry name" value="G_TR_2"/>
    <property type="match status" value="1"/>
</dbReference>
<keyword evidence="7" id="KW-0963">Cytoplasm</keyword>
<dbReference type="Pfam" id="PF21131">
    <property type="entry name" value="eEFSec_4th"/>
    <property type="match status" value="1"/>
</dbReference>
<dbReference type="GO" id="GO:0003924">
    <property type="term" value="F:GTPase activity"/>
    <property type="evidence" value="ECO:0007669"/>
    <property type="project" value="InterPro"/>
</dbReference>
<dbReference type="InterPro" id="IPR009000">
    <property type="entry name" value="Transl_B-barrel_sf"/>
</dbReference>
<evidence type="ECO:0000256" key="14">
    <source>
        <dbReference type="ARBA" id="ARBA00049117"/>
    </source>
</evidence>
<dbReference type="PRINTS" id="PR00315">
    <property type="entry name" value="ELONGATNFCT"/>
</dbReference>
<evidence type="ECO:0000256" key="17">
    <source>
        <dbReference type="ARBA" id="ARBA00082387"/>
    </source>
</evidence>
<dbReference type="CDD" id="cd03696">
    <property type="entry name" value="SelB_II"/>
    <property type="match status" value="1"/>
</dbReference>
<keyword evidence="10" id="KW-0378">Hydrolase</keyword>
<dbReference type="OrthoDB" id="2067at2759"/>
<dbReference type="KEGG" id="acan:ACA1_226700"/>
<dbReference type="Pfam" id="PF00009">
    <property type="entry name" value="GTP_EFTU"/>
    <property type="match status" value="1"/>
</dbReference>
<evidence type="ECO:0000259" key="18">
    <source>
        <dbReference type="PROSITE" id="PS51722"/>
    </source>
</evidence>
<dbReference type="SUPFAM" id="SSF52540">
    <property type="entry name" value="P-loop containing nucleoside triphosphate hydrolases"/>
    <property type="match status" value="1"/>
</dbReference>
<dbReference type="GO" id="GO:0005737">
    <property type="term" value="C:cytoplasm"/>
    <property type="evidence" value="ECO:0007669"/>
    <property type="project" value="UniProtKB-SubCell"/>
</dbReference>
<name>L8HA04_ACACF</name>
<feature type="domain" description="Tr-type G" evidence="18">
    <location>
        <begin position="11"/>
        <end position="206"/>
    </location>
</feature>
<dbReference type="VEuPathDB" id="AmoebaDB:ACA1_226700"/>
<evidence type="ECO:0000256" key="5">
    <source>
        <dbReference type="ARBA" id="ARBA00015953"/>
    </source>
</evidence>
<dbReference type="GeneID" id="14922442"/>
<keyword evidence="13" id="KW-0539">Nucleus</keyword>
<reference evidence="19 20" key="1">
    <citation type="journal article" date="2013" name="Genome Biol.">
        <title>Genome of Acanthamoeba castellanii highlights extensive lateral gene transfer and early evolution of tyrosine kinase signaling.</title>
        <authorList>
            <person name="Clarke M."/>
            <person name="Lohan A.J."/>
            <person name="Liu B."/>
            <person name="Lagkouvardos I."/>
            <person name="Roy S."/>
            <person name="Zafar N."/>
            <person name="Bertelli C."/>
            <person name="Schilde C."/>
            <person name="Kianianmomeni A."/>
            <person name="Burglin T.R."/>
            <person name="Frech C."/>
            <person name="Turcotte B."/>
            <person name="Kopec K.O."/>
            <person name="Synnott J.M."/>
            <person name="Choo C."/>
            <person name="Paponov I."/>
            <person name="Finkler A."/>
            <person name="Soon Heng Tan C."/>
            <person name="Hutchins A.P."/>
            <person name="Weinmeier T."/>
            <person name="Rattei T."/>
            <person name="Chu J.S."/>
            <person name="Gimenez G."/>
            <person name="Irimia M."/>
            <person name="Rigden D.J."/>
            <person name="Fitzpatrick D.A."/>
            <person name="Lorenzo-Morales J."/>
            <person name="Bateman A."/>
            <person name="Chiu C.H."/>
            <person name="Tang P."/>
            <person name="Hegemann P."/>
            <person name="Fromm H."/>
            <person name="Raoult D."/>
            <person name="Greub G."/>
            <person name="Miranda-Saavedra D."/>
            <person name="Chen N."/>
            <person name="Nash P."/>
            <person name="Ginger M.L."/>
            <person name="Horn M."/>
            <person name="Schaap P."/>
            <person name="Caler L."/>
            <person name="Loftus B."/>
        </authorList>
    </citation>
    <scope>NUCLEOTIDE SEQUENCE [LARGE SCALE GENOMIC DNA]</scope>
    <source>
        <strain evidence="19 20">Neff</strain>
    </source>
</reference>
<evidence type="ECO:0000256" key="7">
    <source>
        <dbReference type="ARBA" id="ARBA00022490"/>
    </source>
</evidence>
<dbReference type="InterPro" id="IPR027417">
    <property type="entry name" value="P-loop_NTPase"/>
</dbReference>
<dbReference type="InterPro" id="IPR049393">
    <property type="entry name" value="eEFSec_III"/>
</dbReference>
<evidence type="ECO:0000256" key="1">
    <source>
        <dbReference type="ARBA" id="ARBA00001936"/>
    </source>
</evidence>
<dbReference type="FunFam" id="2.40.30.10:FF:000052">
    <property type="entry name" value="Selenocysteine-specific elongation factor EF-Sec"/>
    <property type="match status" value="1"/>
</dbReference>
<keyword evidence="11" id="KW-0648">Protein biosynthesis</keyword>
<evidence type="ECO:0000256" key="11">
    <source>
        <dbReference type="ARBA" id="ARBA00022917"/>
    </source>
</evidence>
<keyword evidence="12" id="KW-0342">GTP-binding</keyword>